<feature type="domain" description="Nudix hydrolase" evidence="7">
    <location>
        <begin position="2"/>
        <end position="138"/>
    </location>
</feature>
<evidence type="ECO:0000256" key="6">
    <source>
        <dbReference type="RuleBase" id="RU003476"/>
    </source>
</evidence>
<evidence type="ECO:0000256" key="4">
    <source>
        <dbReference type="ARBA" id="ARBA00022801"/>
    </source>
</evidence>
<dbReference type="InterPro" id="IPR015797">
    <property type="entry name" value="NUDIX_hydrolase-like_dom_sf"/>
</dbReference>
<dbReference type="PROSITE" id="PS51462">
    <property type="entry name" value="NUDIX"/>
    <property type="match status" value="1"/>
</dbReference>
<dbReference type="InterPro" id="IPR000086">
    <property type="entry name" value="NUDIX_hydrolase_dom"/>
</dbReference>
<dbReference type="InterPro" id="IPR020476">
    <property type="entry name" value="Nudix_hydrolase"/>
</dbReference>
<evidence type="ECO:0000313" key="8">
    <source>
        <dbReference type="EMBL" id="OGY48481.1"/>
    </source>
</evidence>
<reference evidence="8 9" key="1">
    <citation type="journal article" date="2016" name="Nat. Commun.">
        <title>Thousands of microbial genomes shed light on interconnected biogeochemical processes in an aquifer system.</title>
        <authorList>
            <person name="Anantharaman K."/>
            <person name="Brown C.T."/>
            <person name="Hug L.A."/>
            <person name="Sharon I."/>
            <person name="Castelle C.J."/>
            <person name="Probst A.J."/>
            <person name="Thomas B.C."/>
            <person name="Singh A."/>
            <person name="Wilkins M.J."/>
            <person name="Karaoz U."/>
            <person name="Brodie E.L."/>
            <person name="Williams K.H."/>
            <person name="Hubbard S.S."/>
            <person name="Banfield J.F."/>
        </authorList>
    </citation>
    <scope>NUCLEOTIDE SEQUENCE [LARGE SCALE GENOMIC DNA]</scope>
</reference>
<dbReference type="CDD" id="cd03428">
    <property type="entry name" value="NUDIX_Ap4A_Nudt2"/>
    <property type="match status" value="1"/>
</dbReference>
<evidence type="ECO:0000313" key="9">
    <source>
        <dbReference type="Proteomes" id="UP000178432"/>
    </source>
</evidence>
<dbReference type="GO" id="GO:0006754">
    <property type="term" value="P:ATP biosynthetic process"/>
    <property type="evidence" value="ECO:0007669"/>
    <property type="project" value="TreeGrafter"/>
</dbReference>
<name>A0A1G1Y8B3_9BACT</name>
<proteinExistence type="inferred from homology"/>
<dbReference type="Pfam" id="PF00293">
    <property type="entry name" value="NUDIX"/>
    <property type="match status" value="1"/>
</dbReference>
<gene>
    <name evidence="8" type="ORF">A2663_03065</name>
</gene>
<evidence type="ECO:0000256" key="1">
    <source>
        <dbReference type="ARBA" id="ARBA00005582"/>
    </source>
</evidence>
<dbReference type="InterPro" id="IPR051325">
    <property type="entry name" value="Nudix_hydrolase_domain"/>
</dbReference>
<dbReference type="PRINTS" id="PR00502">
    <property type="entry name" value="NUDIXFAMILY"/>
</dbReference>
<dbReference type="GO" id="GO:0004081">
    <property type="term" value="F:bis(5'-nucleosyl)-tetraphosphatase (asymmetrical) activity"/>
    <property type="evidence" value="ECO:0007669"/>
    <property type="project" value="TreeGrafter"/>
</dbReference>
<dbReference type="AlphaFoldDB" id="A0A1G1Y8B3"/>
<sequence length="148" mass="17103">MLRKKTIGLIIFKKQGPAIRYLLLHHGGDYWNFPKGRPEAGEAERETALRELREETGIGEVKVIDGFLDGYDYDFDTKIENGEKQQINKTAIFFLGEVGETAVEVSHEHLDFGWFDYETALKRLFYQNGRDLLKRVHKFIVAGQEIVL</sequence>
<comment type="caution">
    <text evidence="8">The sequence shown here is derived from an EMBL/GenBank/DDBJ whole genome shotgun (WGS) entry which is preliminary data.</text>
</comment>
<accession>A0A1G1Y8B3</accession>
<dbReference type="Gene3D" id="3.90.79.10">
    <property type="entry name" value="Nucleoside Triphosphate Pyrophosphohydrolase"/>
    <property type="match status" value="1"/>
</dbReference>
<comment type="similarity">
    <text evidence="1 6">Belongs to the Nudix hydrolase family.</text>
</comment>
<evidence type="ECO:0000256" key="5">
    <source>
        <dbReference type="ARBA" id="ARBA00032644"/>
    </source>
</evidence>
<protein>
    <recommendedName>
        <fullName evidence="2">Bis(5'-nucleosyl)-tetraphosphatase [asymmetrical]</fullName>
    </recommendedName>
    <alternativeName>
        <fullName evidence="5">Diadenosine 5',5'''-P1,P4-tetraphosphate asymmetrical hydrolase</fullName>
    </alternativeName>
</protein>
<dbReference type="PANTHER" id="PTHR21340">
    <property type="entry name" value="DIADENOSINE 5,5-P1,P4-TETRAPHOSPHATE PYROPHOSPHOHYDROLASE MUTT"/>
    <property type="match status" value="1"/>
</dbReference>
<keyword evidence="4 6" id="KW-0378">Hydrolase</keyword>
<organism evidence="8 9">
    <name type="scientific">Candidatus Buchananbacteria bacterium RIFCSPHIGHO2_01_FULL_46_12</name>
    <dbReference type="NCBI Taxonomy" id="1797536"/>
    <lineage>
        <taxon>Bacteria</taxon>
        <taxon>Candidatus Buchananiibacteriota</taxon>
    </lineage>
</organism>
<dbReference type="EMBL" id="MHIF01000011">
    <property type="protein sequence ID" value="OGY48481.1"/>
    <property type="molecule type" value="Genomic_DNA"/>
</dbReference>
<dbReference type="GO" id="GO:0000166">
    <property type="term" value="F:nucleotide binding"/>
    <property type="evidence" value="ECO:0007669"/>
    <property type="project" value="UniProtKB-KW"/>
</dbReference>
<dbReference type="SUPFAM" id="SSF55811">
    <property type="entry name" value="Nudix"/>
    <property type="match status" value="1"/>
</dbReference>
<evidence type="ECO:0000256" key="3">
    <source>
        <dbReference type="ARBA" id="ARBA00022741"/>
    </source>
</evidence>
<dbReference type="InterPro" id="IPR003565">
    <property type="entry name" value="Tetra_PHTase"/>
</dbReference>
<evidence type="ECO:0000256" key="2">
    <source>
        <dbReference type="ARBA" id="ARBA00018911"/>
    </source>
</evidence>
<dbReference type="PANTHER" id="PTHR21340:SF0">
    <property type="entry name" value="BIS(5'-NUCLEOSYL)-TETRAPHOSPHATASE [ASYMMETRICAL]"/>
    <property type="match status" value="1"/>
</dbReference>
<dbReference type="Proteomes" id="UP000178432">
    <property type="component" value="Unassembled WGS sequence"/>
</dbReference>
<keyword evidence="3" id="KW-0547">Nucleotide-binding</keyword>
<dbReference type="PROSITE" id="PS00893">
    <property type="entry name" value="NUDIX_BOX"/>
    <property type="match status" value="1"/>
</dbReference>
<dbReference type="GO" id="GO:0006167">
    <property type="term" value="P:AMP biosynthetic process"/>
    <property type="evidence" value="ECO:0007669"/>
    <property type="project" value="TreeGrafter"/>
</dbReference>
<dbReference type="InterPro" id="IPR020084">
    <property type="entry name" value="NUDIX_hydrolase_CS"/>
</dbReference>
<evidence type="ECO:0000259" key="7">
    <source>
        <dbReference type="PROSITE" id="PS51462"/>
    </source>
</evidence>